<feature type="compositionally biased region" description="Basic and acidic residues" evidence="9">
    <location>
        <begin position="1002"/>
        <end position="1017"/>
    </location>
</feature>
<feature type="compositionally biased region" description="Pro residues" evidence="9">
    <location>
        <begin position="865"/>
        <end position="876"/>
    </location>
</feature>
<dbReference type="Pfam" id="PF03198">
    <property type="entry name" value="Glyco_hydro_72"/>
    <property type="match status" value="1"/>
</dbReference>
<dbReference type="InterPro" id="IPR004886">
    <property type="entry name" value="Glucanosyltransferase"/>
</dbReference>
<feature type="region of interest" description="Disordered" evidence="9">
    <location>
        <begin position="995"/>
        <end position="1017"/>
    </location>
</feature>
<dbReference type="InterPro" id="IPR017930">
    <property type="entry name" value="Myb_dom"/>
</dbReference>
<protein>
    <recommendedName>
        <fullName evidence="8">1,3-beta-glucanosyltransferase</fullName>
        <ecNumber evidence="8">2.4.1.-</ecNumber>
    </recommendedName>
</protein>
<keyword evidence="12" id="KW-1185">Reference proteome</keyword>
<sequence length="1290" mass="140109">MHPAALWTAVFGLGVAYQLVPDDPLIDTEQCKRDFSLMKELGVNTIRVYHVDAKAKHDGCMRALDDAGIYLLVDMDTFGTYIESKDLYWNSTQYERYSQVMDAFHSYDNVLGFFVGNENIATKDDSPAAPFLKAAARDMKVYRDNKGYRNIPIGYSAADIVQLRPMLQDYLTCGGNSSEIVDFFALNSYSWCDPSTFEASSYDKLQEYAKNFPVPIFFSETGCNVPGPRKWDDQDAIFAKPMVDDWSGAIIYEWIEEQNHYGLISYGPKGDASQPGENVFDGFTRKGTPTPISPDFDNLKTKWASMHPTGVVKKDYDPKQVSTRPCPTSTADGWWQVNGNVELPTLGETLTGTFTSQASIKQEHEPTGLEGLDFALPPELASKRPFEEDIGATTQTPEAKRAKTETETEEASLEDGLALLVQNALSNVGDLVDQFTSGHETAPEQPASDPMEVDTTIPLPEPPAVRATFVSDPRKFIRDTNVHALGNLALSLLLVLVQSPFEDTIKLVRGSDSQHEKTFRGLKCSFEHVHEMYSPGPVLSANELEFRDSDSHTFIELANLAQLGLCLVDGTPKALSQADENFLAMFQCQLSELPPGMTELYLGIKTQRAIEFLVEKEPEKPSEEVIGEVLTHGLEHTLKEQHGGGELTSADQTFVSSVQTRKETLQGEVKEESEPAALREKHPAEDLLRSFLEYTAGRLKSLTDIGNKLGITIEISDSEPPPEPIPDATGDADMDLDDLSSFFEKTASGLVQNALAGLKDEPTTTDPTEGGEEAAAQTASTENKSEAASAQTNGKIDLMTDYKELEALVAESTSNYVKTTLHGLSPIPYQPTVPTSTTESMAAQPPYQAQVQHHQVQPPYYTYTQPPPEPQQPPLPGENLPPNQTFPSSILYDKARQAALSKSSAHTRREGLHSTRRPWTQEEEKALMAGLDMVKGPHWSQILTLFGQNGTISDILKDRTQVQLKDKARNLKLFFLKTNSEMPYYLQAVTGELKTRAPTQAARKEAEERARLNSEEDQAKLQGIMALAGGLQHPPQGRTPASPVNAVGSGVVTPAQAAQAASSAQHHAGHQANAAGQGAQATSVPRPTATSASQTRPGGQANTQPSSHSVAQANGRSQAQLPPQVPRPQGQPQHHQQGHQSQPQQTQPAQQAEQAQQAQQPTRTPAVPQPTPNTQAQAQPQPAAAQQHHAATTLPATTSIPTSTPLAAARPQPITSPARAHSPQVSPPAAQPVSQTQPAPTPSPAPQQHPGPPPEAPKPDSPTQQEQDDNAAEAALLEGLQAVVAQSLAS</sequence>
<dbReference type="SUPFAM" id="SSF51445">
    <property type="entry name" value="(Trans)glycosidases"/>
    <property type="match status" value="1"/>
</dbReference>
<evidence type="ECO:0000313" key="11">
    <source>
        <dbReference type="EMBL" id="KAH0602003.1"/>
    </source>
</evidence>
<dbReference type="GO" id="GO:0071970">
    <property type="term" value="P:fungal-type cell wall (1-&gt;3)-beta-D-glucan biosynthetic process"/>
    <property type="evidence" value="ECO:0007669"/>
    <property type="project" value="TreeGrafter"/>
</dbReference>
<dbReference type="Gene3D" id="1.10.10.60">
    <property type="entry name" value="Homeodomain-like"/>
    <property type="match status" value="1"/>
</dbReference>
<evidence type="ECO:0000256" key="5">
    <source>
        <dbReference type="ARBA" id="ARBA00023180"/>
    </source>
</evidence>
<dbReference type="PANTHER" id="PTHR31468">
    <property type="entry name" value="1,3-BETA-GLUCANOSYLTRANSFERASE GAS1"/>
    <property type="match status" value="1"/>
</dbReference>
<keyword evidence="8" id="KW-0449">Lipoprotein</keyword>
<dbReference type="InterPro" id="IPR017853">
    <property type="entry name" value="GH"/>
</dbReference>
<dbReference type="InterPro" id="IPR001005">
    <property type="entry name" value="SANT/Myb"/>
</dbReference>
<comment type="subcellular location">
    <subcellularLocation>
        <location evidence="1 8">Cell membrane</location>
        <topology evidence="1 8">Lipid-anchor</topology>
        <topology evidence="1 8">GPI-anchor</topology>
    </subcellularLocation>
</comment>
<reference evidence="11 12" key="1">
    <citation type="submission" date="2020-07" db="EMBL/GenBank/DDBJ databases">
        <title>Metarhizium humberi genome.</title>
        <authorList>
            <person name="Lysoe E."/>
        </authorList>
    </citation>
    <scope>NUCLEOTIDE SEQUENCE [LARGE SCALE GENOMIC DNA]</scope>
    <source>
        <strain evidence="11 12">ESALQ1638</strain>
    </source>
</reference>
<comment type="similarity">
    <text evidence="2 8">Belongs to the glycosyl hydrolase 72 family.</text>
</comment>
<dbReference type="GO" id="GO:0005886">
    <property type="term" value="C:plasma membrane"/>
    <property type="evidence" value="ECO:0007669"/>
    <property type="project" value="UniProtKB-SubCell"/>
</dbReference>
<keyword evidence="3 8" id="KW-0732">Signal</keyword>
<keyword evidence="8" id="KW-0472">Membrane</keyword>
<dbReference type="GO" id="GO:0031505">
    <property type="term" value="P:fungal-type cell wall organization"/>
    <property type="evidence" value="ECO:0007669"/>
    <property type="project" value="TreeGrafter"/>
</dbReference>
<dbReference type="PROSITE" id="PS51294">
    <property type="entry name" value="HTH_MYB"/>
    <property type="match status" value="1"/>
</dbReference>
<dbReference type="GO" id="GO:0098552">
    <property type="term" value="C:side of membrane"/>
    <property type="evidence" value="ECO:0007669"/>
    <property type="project" value="UniProtKB-KW"/>
</dbReference>
<name>A0A9P8MK93_9HYPO</name>
<organism evidence="11 12">
    <name type="scientific">Metarhizium humberi</name>
    <dbReference type="NCBI Taxonomy" id="2596975"/>
    <lineage>
        <taxon>Eukaryota</taxon>
        <taxon>Fungi</taxon>
        <taxon>Dikarya</taxon>
        <taxon>Ascomycota</taxon>
        <taxon>Pezizomycotina</taxon>
        <taxon>Sordariomycetes</taxon>
        <taxon>Hypocreomycetidae</taxon>
        <taxon>Hypocreales</taxon>
        <taxon>Clavicipitaceae</taxon>
        <taxon>Metarhizium</taxon>
    </lineage>
</organism>
<comment type="function">
    <text evidence="8">Splits internally a 1,3-beta-glucan molecule and transfers the newly generated reducing end (the donor) to the non-reducing end of another 1,3-beta-glucan molecule (the acceptor) forming a 1,3-beta linkage, resulting in the elongation of 1,3-beta-glucan chains in the cell wall.</text>
</comment>
<feature type="region of interest" description="Disordered" evidence="9">
    <location>
        <begin position="1057"/>
        <end position="1278"/>
    </location>
</feature>
<evidence type="ECO:0000313" key="12">
    <source>
        <dbReference type="Proteomes" id="UP000764110"/>
    </source>
</evidence>
<dbReference type="GO" id="GO:0042803">
    <property type="term" value="F:protein homodimerization activity"/>
    <property type="evidence" value="ECO:0007669"/>
    <property type="project" value="InterPro"/>
</dbReference>
<feature type="region of interest" description="Disordered" evidence="9">
    <location>
        <begin position="755"/>
        <end position="792"/>
    </location>
</feature>
<evidence type="ECO:0000256" key="7">
    <source>
        <dbReference type="ARBA" id="ARBA00023306"/>
    </source>
</evidence>
<proteinExistence type="inferred from homology"/>
<dbReference type="Proteomes" id="UP000764110">
    <property type="component" value="Unassembled WGS sequence"/>
</dbReference>
<dbReference type="FunFam" id="1.10.10.60:FF:000137">
    <property type="entry name" value="MYB DNA binding protein"/>
    <property type="match status" value="1"/>
</dbReference>
<feature type="signal peptide" evidence="8">
    <location>
        <begin position="1"/>
        <end position="16"/>
    </location>
</feature>
<evidence type="ECO:0000256" key="1">
    <source>
        <dbReference type="ARBA" id="ARBA00004609"/>
    </source>
</evidence>
<dbReference type="InterPro" id="IPR009057">
    <property type="entry name" value="Homeodomain-like_sf"/>
</dbReference>
<feature type="region of interest" description="Disordered" evidence="9">
    <location>
        <begin position="385"/>
        <end position="413"/>
    </location>
</feature>
<keyword evidence="7" id="KW-0131">Cell cycle</keyword>
<dbReference type="EC" id="2.4.1.-" evidence="8"/>
<comment type="caution">
    <text evidence="11">The sequence shown here is derived from an EMBL/GenBank/DDBJ whole genome shotgun (WGS) entry which is preliminary data.</text>
</comment>
<accession>A0A9P8MK93</accession>
<dbReference type="SUPFAM" id="SSF46689">
    <property type="entry name" value="Homeodomain-like"/>
    <property type="match status" value="1"/>
</dbReference>
<keyword evidence="4" id="KW-0238">DNA-binding</keyword>
<feature type="compositionally biased region" description="Low complexity" evidence="9">
    <location>
        <begin position="1127"/>
        <end position="1198"/>
    </location>
</feature>
<feature type="compositionally biased region" description="Pro residues" evidence="9">
    <location>
        <begin position="1239"/>
        <end position="1260"/>
    </location>
</feature>
<dbReference type="Gene3D" id="3.20.20.80">
    <property type="entry name" value="Glycosidases"/>
    <property type="match status" value="1"/>
</dbReference>
<dbReference type="SMART" id="SM00717">
    <property type="entry name" value="SANT"/>
    <property type="match status" value="1"/>
</dbReference>
<gene>
    <name evidence="11" type="ORF">MHUMG1_00882</name>
</gene>
<feature type="region of interest" description="Disordered" evidence="9">
    <location>
        <begin position="821"/>
        <end position="921"/>
    </location>
</feature>
<feature type="domain" description="HTH myb-type" evidence="10">
    <location>
        <begin position="916"/>
        <end position="968"/>
    </location>
</feature>
<keyword evidence="8" id="KW-0808">Transferase</keyword>
<dbReference type="EMBL" id="JACEFI010000001">
    <property type="protein sequence ID" value="KAH0602003.1"/>
    <property type="molecule type" value="Genomic_DNA"/>
</dbReference>
<dbReference type="GO" id="GO:0042124">
    <property type="term" value="F:1,3-beta-glucanosyltransferase activity"/>
    <property type="evidence" value="ECO:0007669"/>
    <property type="project" value="TreeGrafter"/>
</dbReference>
<dbReference type="InterPro" id="IPR013867">
    <property type="entry name" value="Telomere_rpt-bd_fac_dimer_dom"/>
</dbReference>
<feature type="compositionally biased region" description="Polar residues" evidence="9">
    <location>
        <begin position="1082"/>
        <end position="1121"/>
    </location>
</feature>
<feature type="compositionally biased region" description="Low complexity" evidence="9">
    <location>
        <begin position="1057"/>
        <end position="1081"/>
    </location>
</feature>
<evidence type="ECO:0000259" key="10">
    <source>
        <dbReference type="PROSITE" id="PS51294"/>
    </source>
</evidence>
<feature type="compositionally biased region" description="Polar residues" evidence="9">
    <location>
        <begin position="832"/>
        <end position="841"/>
    </location>
</feature>
<evidence type="ECO:0000256" key="6">
    <source>
        <dbReference type="ARBA" id="ARBA00023242"/>
    </source>
</evidence>
<dbReference type="CDD" id="cd11660">
    <property type="entry name" value="SANT_TRF"/>
    <property type="match status" value="1"/>
</dbReference>
<evidence type="ECO:0000256" key="2">
    <source>
        <dbReference type="ARBA" id="ARBA00007528"/>
    </source>
</evidence>
<dbReference type="Pfam" id="PF08558">
    <property type="entry name" value="TRF"/>
    <property type="match status" value="1"/>
</dbReference>
<keyword evidence="5" id="KW-0325">Glycoprotein</keyword>
<evidence type="ECO:0000256" key="3">
    <source>
        <dbReference type="ARBA" id="ARBA00022729"/>
    </source>
</evidence>
<keyword evidence="6" id="KW-0539">Nucleus</keyword>
<dbReference type="PANTHER" id="PTHR31468:SF8">
    <property type="entry name" value="1,3-BETA-GLUCANOSYLTRANSFERASE GAS2"/>
    <property type="match status" value="1"/>
</dbReference>
<feature type="compositionally biased region" description="Low complexity" evidence="9">
    <location>
        <begin position="764"/>
        <end position="782"/>
    </location>
</feature>
<evidence type="ECO:0000256" key="8">
    <source>
        <dbReference type="RuleBase" id="RU361209"/>
    </source>
</evidence>
<dbReference type="GO" id="GO:0042162">
    <property type="term" value="F:telomeric DNA binding"/>
    <property type="evidence" value="ECO:0007669"/>
    <property type="project" value="InterPro"/>
</dbReference>
<feature type="chain" id="PRO_5040536338" description="1,3-beta-glucanosyltransferase" evidence="8">
    <location>
        <begin position="17"/>
        <end position="1290"/>
    </location>
</feature>
<evidence type="ECO:0000256" key="4">
    <source>
        <dbReference type="ARBA" id="ARBA00023125"/>
    </source>
</evidence>
<keyword evidence="8" id="KW-0336">GPI-anchor</keyword>
<feature type="compositionally biased region" description="Basic and acidic residues" evidence="9">
    <location>
        <begin position="907"/>
        <end position="921"/>
    </location>
</feature>
<feature type="compositionally biased region" description="Low complexity" evidence="9">
    <location>
        <begin position="842"/>
        <end position="864"/>
    </location>
</feature>
<evidence type="ECO:0000256" key="9">
    <source>
        <dbReference type="SAM" id="MobiDB-lite"/>
    </source>
</evidence>